<evidence type="ECO:0000313" key="7">
    <source>
        <dbReference type="EMBL" id="APV44815.1"/>
    </source>
</evidence>
<dbReference type="RefSeq" id="WP_076004443.1">
    <property type="nucleotide sequence ID" value="NZ_CP018258.1"/>
</dbReference>
<evidence type="ECO:0000256" key="6">
    <source>
        <dbReference type="SAM" id="Phobius"/>
    </source>
</evidence>
<evidence type="ECO:0000256" key="4">
    <source>
        <dbReference type="ARBA" id="ARBA00022989"/>
    </source>
</evidence>
<comment type="similarity">
    <text evidence="2">Belongs to the LemA family.</text>
</comment>
<keyword evidence="4 6" id="KW-1133">Transmembrane helix</keyword>
<dbReference type="Pfam" id="PF04011">
    <property type="entry name" value="LemA"/>
    <property type="match status" value="1"/>
</dbReference>
<dbReference type="EMBL" id="CP018258">
    <property type="protein sequence ID" value="APV44815.1"/>
    <property type="molecule type" value="Genomic_DNA"/>
</dbReference>
<dbReference type="InterPro" id="IPR007156">
    <property type="entry name" value="MamQ_LemA"/>
</dbReference>
<evidence type="ECO:0000256" key="3">
    <source>
        <dbReference type="ARBA" id="ARBA00022692"/>
    </source>
</evidence>
<accession>A0A1P8F8P1</accession>
<protein>
    <submittedName>
        <fullName evidence="7">LemA protein</fullName>
    </submittedName>
</protein>
<dbReference type="KEGG" id="dfo:Dform_01493"/>
<evidence type="ECO:0000313" key="8">
    <source>
        <dbReference type="Proteomes" id="UP000185934"/>
    </source>
</evidence>
<dbReference type="PANTHER" id="PTHR34478:SF2">
    <property type="entry name" value="MEMBRANE PROTEIN"/>
    <property type="match status" value="1"/>
</dbReference>
<dbReference type="Gene3D" id="1.20.1440.20">
    <property type="entry name" value="LemA-like domain"/>
    <property type="match status" value="1"/>
</dbReference>
<dbReference type="Proteomes" id="UP000185934">
    <property type="component" value="Chromosome"/>
</dbReference>
<organism evidence="7 8">
    <name type="scientific">Dehalogenimonas formicexedens</name>
    <dbReference type="NCBI Taxonomy" id="1839801"/>
    <lineage>
        <taxon>Bacteria</taxon>
        <taxon>Bacillati</taxon>
        <taxon>Chloroflexota</taxon>
        <taxon>Dehalococcoidia</taxon>
        <taxon>Dehalococcoidales</taxon>
        <taxon>Dehalococcoidaceae</taxon>
        <taxon>Dehalogenimonas</taxon>
    </lineage>
</organism>
<dbReference type="AlphaFoldDB" id="A0A1P8F8P1"/>
<reference evidence="8" key="1">
    <citation type="submission" date="2016-11" db="EMBL/GenBank/DDBJ databases">
        <title>Dehalogenimonas formicexedens sp. nov., a chlorinated alkane respiring bacterium isolated from contaminated groundwater.</title>
        <authorList>
            <person name="Key T.A."/>
            <person name="Bowman K.S."/>
            <person name="Lee I."/>
            <person name="Chun J."/>
            <person name="Albuquerque L."/>
            <person name="da Costa M.S."/>
            <person name="Rainey F.A."/>
            <person name="Moe W.M."/>
        </authorList>
    </citation>
    <scope>NUCLEOTIDE SEQUENCE [LARGE SCALE GENOMIC DNA]</scope>
    <source>
        <strain evidence="8">NSZ-14</strain>
    </source>
</reference>
<keyword evidence="5 6" id="KW-0472">Membrane</keyword>
<evidence type="ECO:0000256" key="1">
    <source>
        <dbReference type="ARBA" id="ARBA00004167"/>
    </source>
</evidence>
<feature type="transmembrane region" description="Helical" evidence="6">
    <location>
        <begin position="6"/>
        <end position="25"/>
    </location>
</feature>
<keyword evidence="3 6" id="KW-0812">Transmembrane</keyword>
<name>A0A1P8F8P1_9CHLR</name>
<dbReference type="OrthoDB" id="9804152at2"/>
<proteinExistence type="inferred from homology"/>
<dbReference type="PANTHER" id="PTHR34478">
    <property type="entry name" value="PROTEIN LEMA"/>
    <property type="match status" value="1"/>
</dbReference>
<comment type="subcellular location">
    <subcellularLocation>
        <location evidence="1">Membrane</location>
        <topology evidence="1">Single-pass membrane protein</topology>
    </subcellularLocation>
</comment>
<sequence>MIALIIILAVIVILFLIFIGIYNGLVGLRNQVKNAWAQIDVQLKRRYDLIPNLVETVKGYAKHEREVFENVTKARNMAQQVASAGPATRAQAEGELTAVLGRLLAVAEAYPELKANQNFLALQEELTSTENKISFSRQFYNDSVLNYNNKIQMFPSNIIAGMFGFTVSEFFEVKVEAERIAPKVSFT</sequence>
<evidence type="ECO:0000256" key="2">
    <source>
        <dbReference type="ARBA" id="ARBA00008854"/>
    </source>
</evidence>
<dbReference type="GO" id="GO:0016020">
    <property type="term" value="C:membrane"/>
    <property type="evidence" value="ECO:0007669"/>
    <property type="project" value="UniProtKB-SubCell"/>
</dbReference>
<dbReference type="InterPro" id="IPR023353">
    <property type="entry name" value="LemA-like_dom_sf"/>
</dbReference>
<gene>
    <name evidence="7" type="ORF">Dform_01493</name>
</gene>
<dbReference type="STRING" id="1839801.Dform_01493"/>
<evidence type="ECO:0000256" key="5">
    <source>
        <dbReference type="ARBA" id="ARBA00023136"/>
    </source>
</evidence>
<keyword evidence="8" id="KW-1185">Reference proteome</keyword>
<dbReference type="SUPFAM" id="SSF140478">
    <property type="entry name" value="LemA-like"/>
    <property type="match status" value="1"/>
</dbReference>